<dbReference type="Proteomes" id="UP000294229">
    <property type="component" value="Unassembled WGS sequence"/>
</dbReference>
<dbReference type="PANTHER" id="PTHR37812:SF1">
    <property type="entry name" value="MU-LIKE PROPHAGE FLUMU PROTEIN C"/>
    <property type="match status" value="1"/>
</dbReference>
<organism evidence="2 3">
    <name type="scientific">Avibacterium paragallinarum</name>
    <name type="common">Haemophilus gallinarum</name>
    <dbReference type="NCBI Taxonomy" id="728"/>
    <lineage>
        <taxon>Bacteria</taxon>
        <taxon>Pseudomonadati</taxon>
        <taxon>Pseudomonadota</taxon>
        <taxon>Gammaproteobacteria</taxon>
        <taxon>Pasteurellales</taxon>
        <taxon>Pasteurellaceae</taxon>
        <taxon>Avibacterium</taxon>
    </lineage>
</organism>
<dbReference type="PANTHER" id="PTHR37812">
    <property type="entry name" value="MU-LIKE PROPHAGE FLUMU PROTEIN C"/>
    <property type="match status" value="1"/>
</dbReference>
<feature type="domain" description="Mor transcription activator" evidence="1">
    <location>
        <begin position="32"/>
        <end position="138"/>
    </location>
</feature>
<sequence>MDKQTDLFADDHEVLGQLLDNLDKIPVEELASRWPTTLAELLDVIACELVRQGESNENATRIASKIAGAIGHYLGGKSTYIPTGIVLKDALRDYLIYEQFNGKNIPELIKEHKLSESHIYAIIRRQRALLKRRYQRELPFGD</sequence>
<gene>
    <name evidence="2" type="ORF">EIG79_01185</name>
</gene>
<dbReference type="SUPFAM" id="SSF46689">
    <property type="entry name" value="Homeodomain-like"/>
    <property type="match status" value="1"/>
</dbReference>
<evidence type="ECO:0000259" key="1">
    <source>
        <dbReference type="Pfam" id="PF08765"/>
    </source>
</evidence>
<comment type="caution">
    <text evidence="2">The sequence shown here is derived from an EMBL/GenBank/DDBJ whole genome shotgun (WGS) entry which is preliminary data.</text>
</comment>
<proteinExistence type="predicted"/>
<reference evidence="2 3" key="1">
    <citation type="submission" date="2018-11" db="EMBL/GenBank/DDBJ databases">
        <title>Sequencing Av. paragallinarum serogroups.</title>
        <authorList>
            <person name="Hellmuth J.E."/>
            <person name="Boucher C.E."/>
            <person name="Cason E.D."/>
        </authorList>
    </citation>
    <scope>NUCLEOTIDE SEQUENCE [LARGE SCALE GENOMIC DNA]</scope>
    <source>
        <strain evidence="2 3">SA-3</strain>
    </source>
</reference>
<dbReference type="InterPro" id="IPR009057">
    <property type="entry name" value="Homeodomain-like_sf"/>
</dbReference>
<evidence type="ECO:0000313" key="2">
    <source>
        <dbReference type="EMBL" id="RZN61379.1"/>
    </source>
</evidence>
<name>A0A8B3T9X2_AVIPA</name>
<dbReference type="Gene3D" id="1.10.10.60">
    <property type="entry name" value="Homeodomain-like"/>
    <property type="match status" value="1"/>
</dbReference>
<dbReference type="AlphaFoldDB" id="A0A8B3T9X2"/>
<evidence type="ECO:0000313" key="3">
    <source>
        <dbReference type="Proteomes" id="UP000294229"/>
    </source>
</evidence>
<dbReference type="EMBL" id="RQXS01000002">
    <property type="protein sequence ID" value="RZN61379.1"/>
    <property type="molecule type" value="Genomic_DNA"/>
</dbReference>
<dbReference type="Pfam" id="PF08765">
    <property type="entry name" value="Mor"/>
    <property type="match status" value="1"/>
</dbReference>
<accession>A0A8B3T9X2</accession>
<protein>
    <submittedName>
        <fullName evidence="2">Transcriptional regulator</fullName>
    </submittedName>
</protein>
<dbReference type="RefSeq" id="WP_130238446.1">
    <property type="nucleotide sequence ID" value="NZ_CP104914.1"/>
</dbReference>
<dbReference type="InterPro" id="IPR014875">
    <property type="entry name" value="Mor_transcription_activator"/>
</dbReference>
<dbReference type="InterPro" id="IPR052411">
    <property type="entry name" value="c-mor_Regulatory_Protein"/>
</dbReference>